<evidence type="ECO:0000313" key="1">
    <source>
        <dbReference type="EMBL" id="EAQ82312.1"/>
    </source>
</evidence>
<protein>
    <submittedName>
        <fullName evidence="1">Uncharacterized protein</fullName>
    </submittedName>
</protein>
<comment type="caution">
    <text evidence="1">The sequence shown here is derived from an EMBL/GenBank/DDBJ whole genome shotgun (WGS) entry which is preliminary data.</text>
</comment>
<reference evidence="1 2" key="1">
    <citation type="submission" date="2006-02" db="EMBL/GenBank/DDBJ databases">
        <authorList>
            <person name="Amann R."/>
            <person name="Ferriera S."/>
            <person name="Johnson J."/>
            <person name="Kravitz S."/>
            <person name="Halpern A."/>
            <person name="Remington K."/>
            <person name="Beeson K."/>
            <person name="Tran B."/>
            <person name="Rogers Y.-H."/>
            <person name="Friedman R."/>
            <person name="Venter J.C."/>
        </authorList>
    </citation>
    <scope>NUCLEOTIDE SEQUENCE [LARGE SCALE GENOMIC DNA]</scope>
    <source>
        <strain evidence="1 2">DSM 3645</strain>
    </source>
</reference>
<dbReference type="EMBL" id="AANZ01000002">
    <property type="protein sequence ID" value="EAQ82312.1"/>
    <property type="molecule type" value="Genomic_DNA"/>
</dbReference>
<accession>A3ZMY3</accession>
<dbReference type="HOGENOM" id="CLU_2841079_0_0_0"/>
<name>A3ZMY3_9BACT</name>
<sequence>MTMGPDRCAIFQRSCQPASDANRAIWLGEKPALLFANGESTTYLCAMSIDKVLGSIFARGAMGNC</sequence>
<gene>
    <name evidence="1" type="ORF">DSM3645_01320</name>
</gene>
<organism evidence="1 2">
    <name type="scientific">Blastopirellula marina DSM 3645</name>
    <dbReference type="NCBI Taxonomy" id="314230"/>
    <lineage>
        <taxon>Bacteria</taxon>
        <taxon>Pseudomonadati</taxon>
        <taxon>Planctomycetota</taxon>
        <taxon>Planctomycetia</taxon>
        <taxon>Pirellulales</taxon>
        <taxon>Pirellulaceae</taxon>
        <taxon>Blastopirellula</taxon>
    </lineage>
</organism>
<dbReference type="AlphaFoldDB" id="A3ZMY3"/>
<proteinExistence type="predicted"/>
<evidence type="ECO:0000313" key="2">
    <source>
        <dbReference type="Proteomes" id="UP000004358"/>
    </source>
</evidence>
<dbReference type="Proteomes" id="UP000004358">
    <property type="component" value="Unassembled WGS sequence"/>
</dbReference>